<evidence type="ECO:0000259" key="1">
    <source>
        <dbReference type="Pfam" id="PF00534"/>
    </source>
</evidence>
<keyword evidence="3" id="KW-0328">Glycosyltransferase</keyword>
<dbReference type="RefSeq" id="WP_079730730.1">
    <property type="nucleotide sequence ID" value="NZ_FVZE01000003.1"/>
</dbReference>
<dbReference type="AlphaFoldDB" id="A0A1U6HZP9"/>
<gene>
    <name evidence="3" type="ORF">SAMN06295987_103423</name>
</gene>
<dbReference type="InterPro" id="IPR001296">
    <property type="entry name" value="Glyco_trans_1"/>
</dbReference>
<protein>
    <submittedName>
        <fullName evidence="3">Alpha-1,6-mannosyltransferase</fullName>
    </submittedName>
</protein>
<evidence type="ECO:0000313" key="4">
    <source>
        <dbReference type="Proteomes" id="UP000190989"/>
    </source>
</evidence>
<keyword evidence="4" id="KW-1185">Reference proteome</keyword>
<dbReference type="PANTHER" id="PTHR45947:SF3">
    <property type="entry name" value="SULFOQUINOVOSYL TRANSFERASE SQD2"/>
    <property type="match status" value="1"/>
</dbReference>
<dbReference type="SUPFAM" id="SSF53756">
    <property type="entry name" value="UDP-Glycosyltransferase/glycogen phosphorylase"/>
    <property type="match status" value="1"/>
</dbReference>
<dbReference type="GO" id="GO:0016757">
    <property type="term" value="F:glycosyltransferase activity"/>
    <property type="evidence" value="ECO:0007669"/>
    <property type="project" value="UniProtKB-KW"/>
</dbReference>
<accession>A0A1U6HZP9</accession>
<dbReference type="Pfam" id="PF00534">
    <property type="entry name" value="Glycos_transf_1"/>
    <property type="match status" value="1"/>
</dbReference>
<keyword evidence="3" id="KW-0808">Transferase</keyword>
<reference evidence="4" key="1">
    <citation type="submission" date="2017-02" db="EMBL/GenBank/DDBJ databases">
        <authorList>
            <person name="Varghese N."/>
            <person name="Submissions S."/>
        </authorList>
    </citation>
    <scope>NUCLEOTIDE SEQUENCE [LARGE SCALE GENOMIC DNA]</scope>
    <source>
        <strain evidence="4">SM117</strain>
    </source>
</reference>
<organism evidence="3 4">
    <name type="scientific">Novosphingobium mathurense</name>
    <dbReference type="NCBI Taxonomy" id="428990"/>
    <lineage>
        <taxon>Bacteria</taxon>
        <taxon>Pseudomonadati</taxon>
        <taxon>Pseudomonadota</taxon>
        <taxon>Alphaproteobacteria</taxon>
        <taxon>Sphingomonadales</taxon>
        <taxon>Sphingomonadaceae</taxon>
        <taxon>Novosphingobium</taxon>
    </lineage>
</organism>
<dbReference type="Pfam" id="PF13579">
    <property type="entry name" value="Glyco_trans_4_4"/>
    <property type="match status" value="1"/>
</dbReference>
<name>A0A1U6HZP9_9SPHN</name>
<feature type="domain" description="Glycosyl transferase family 1" evidence="1">
    <location>
        <begin position="208"/>
        <end position="347"/>
    </location>
</feature>
<dbReference type="InterPro" id="IPR028098">
    <property type="entry name" value="Glyco_trans_4-like_N"/>
</dbReference>
<dbReference type="InterPro" id="IPR050194">
    <property type="entry name" value="Glycosyltransferase_grp1"/>
</dbReference>
<dbReference type="Proteomes" id="UP000190989">
    <property type="component" value="Unassembled WGS sequence"/>
</dbReference>
<evidence type="ECO:0000313" key="3">
    <source>
        <dbReference type="EMBL" id="SLK01171.1"/>
    </source>
</evidence>
<dbReference type="PANTHER" id="PTHR45947">
    <property type="entry name" value="SULFOQUINOVOSYL TRANSFERASE SQD2"/>
    <property type="match status" value="1"/>
</dbReference>
<sequence length="383" mass="41743">MKIVDVCAFYSPMGGGVRTYVEQKLQIGPRLGHEIVIIAPGDEDAVIERGPGARIVTVKSPRFPLDRKYWYFPAAEPLYAALDAEAPDFVEATSPWRSAGLVAEWPGPAPRSLIMHADPLSAYAYRWFGQVFSRKTIDWQFSVFWEHLRKHSRKFDHVVSANSDLTRRLREGGVANTTTIAMGVEPGCFSPDHRDPALRARLLADCDLPEGATLLLGVGRLAPEKRWPMVIDAVNAASQWAPIGLVMLGEGREERTILKHISGNPHIRLFRPERNRQTFARLMASADALVHGCEAETFCMAAAEARASGTPVIVPDGGGAADHAAGGAGRTYISGNAASCALAIRDVAVSRPRPALRARSMEEHFADLFSTYEATTADTRSAA</sequence>
<dbReference type="STRING" id="428990.SAMN06295987_103423"/>
<dbReference type="EMBL" id="FVZE01000003">
    <property type="protein sequence ID" value="SLK01171.1"/>
    <property type="molecule type" value="Genomic_DNA"/>
</dbReference>
<dbReference type="Gene3D" id="3.40.50.2000">
    <property type="entry name" value="Glycogen Phosphorylase B"/>
    <property type="match status" value="2"/>
</dbReference>
<evidence type="ECO:0000259" key="2">
    <source>
        <dbReference type="Pfam" id="PF13579"/>
    </source>
</evidence>
<feature type="domain" description="Glycosyltransferase subfamily 4-like N-terminal" evidence="2">
    <location>
        <begin position="15"/>
        <end position="177"/>
    </location>
</feature>
<proteinExistence type="predicted"/>